<dbReference type="InterPro" id="IPR050564">
    <property type="entry name" value="F420-G6PD/mer"/>
</dbReference>
<evidence type="ECO:0000313" key="4">
    <source>
        <dbReference type="Proteomes" id="UP000321058"/>
    </source>
</evidence>
<dbReference type="SUPFAM" id="SSF51679">
    <property type="entry name" value="Bacterial luciferase-like"/>
    <property type="match status" value="1"/>
</dbReference>
<dbReference type="PANTHER" id="PTHR43244">
    <property type="match status" value="1"/>
</dbReference>
<keyword evidence="4" id="KW-1185">Reference proteome</keyword>
<dbReference type="CDD" id="cd01097">
    <property type="entry name" value="Tetrahydromethanopterin_reductase"/>
    <property type="match status" value="1"/>
</dbReference>
<dbReference type="InterPro" id="IPR036661">
    <property type="entry name" value="Luciferase-like_sf"/>
</dbReference>
<dbReference type="OrthoDB" id="7374832at2"/>
<gene>
    <name evidence="3" type="ORF">RSO01_18630</name>
</gene>
<dbReference type="GO" id="GO:0016705">
    <property type="term" value="F:oxidoreductase activity, acting on paired donors, with incorporation or reduction of molecular oxygen"/>
    <property type="evidence" value="ECO:0007669"/>
    <property type="project" value="InterPro"/>
</dbReference>
<name>A0A512N6T1_9HYPH</name>
<sequence>MDSRMVEFGISMDGRAPVTDIPAQAKAAEEGGASTLWIACHLYLRDPITMAALALGATKRIKIALMAMSPYSVHPVFIAMAAATLEEMYPGRVILCLGAGAPADLKAAGLEATKPLVSIDEAAKICRSLLDGEMADFQGQVFHVAGRRLANGGRKVPIVIAASRSRMLKLAGRATDGVLISAATSPPFVKACLAEAASANPGFQKVGIVYTKLGATEKEGIDPIRRPIGFVLRGAHHAENIRLSGAKLDQAALAIAYAAENWTEVDRLVSDDVVRRHAACGTPDQVRAKLEEYRAIGLDEVVIGGMDDAPSIAAALAAVRR</sequence>
<evidence type="ECO:0000256" key="1">
    <source>
        <dbReference type="ARBA" id="ARBA00023002"/>
    </source>
</evidence>
<comment type="caution">
    <text evidence="3">The sequence shown here is derived from an EMBL/GenBank/DDBJ whole genome shotgun (WGS) entry which is preliminary data.</text>
</comment>
<dbReference type="InterPro" id="IPR011251">
    <property type="entry name" value="Luciferase-like_dom"/>
</dbReference>
<protein>
    <recommendedName>
        <fullName evidence="2">Luciferase-like domain-containing protein</fullName>
    </recommendedName>
</protein>
<reference evidence="3 4" key="1">
    <citation type="submission" date="2019-07" db="EMBL/GenBank/DDBJ databases">
        <title>Whole genome shotgun sequence of Reyranella soli NBRC 108950.</title>
        <authorList>
            <person name="Hosoyama A."/>
            <person name="Uohara A."/>
            <person name="Ohji S."/>
            <person name="Ichikawa N."/>
        </authorList>
    </citation>
    <scope>NUCLEOTIDE SEQUENCE [LARGE SCALE GENOMIC DNA]</scope>
    <source>
        <strain evidence="3 4">NBRC 108950</strain>
    </source>
</reference>
<dbReference type="PANTHER" id="PTHR43244:SF1">
    <property type="entry name" value="5,10-METHYLENETETRAHYDROMETHANOPTERIN REDUCTASE"/>
    <property type="match status" value="1"/>
</dbReference>
<dbReference type="Pfam" id="PF00296">
    <property type="entry name" value="Bac_luciferase"/>
    <property type="match status" value="1"/>
</dbReference>
<dbReference type="Gene3D" id="3.20.20.30">
    <property type="entry name" value="Luciferase-like domain"/>
    <property type="match status" value="1"/>
</dbReference>
<evidence type="ECO:0000313" key="3">
    <source>
        <dbReference type="EMBL" id="GEP54697.1"/>
    </source>
</evidence>
<accession>A0A512N6T1</accession>
<dbReference type="Proteomes" id="UP000321058">
    <property type="component" value="Unassembled WGS sequence"/>
</dbReference>
<evidence type="ECO:0000259" key="2">
    <source>
        <dbReference type="Pfam" id="PF00296"/>
    </source>
</evidence>
<dbReference type="AlphaFoldDB" id="A0A512N6T1"/>
<keyword evidence="1" id="KW-0560">Oxidoreductase</keyword>
<proteinExistence type="predicted"/>
<dbReference type="EMBL" id="BKAJ01000031">
    <property type="protein sequence ID" value="GEP54697.1"/>
    <property type="molecule type" value="Genomic_DNA"/>
</dbReference>
<feature type="domain" description="Luciferase-like" evidence="2">
    <location>
        <begin position="16"/>
        <end position="299"/>
    </location>
</feature>
<organism evidence="3 4">
    <name type="scientific">Reyranella soli</name>
    <dbReference type="NCBI Taxonomy" id="1230389"/>
    <lineage>
        <taxon>Bacteria</taxon>
        <taxon>Pseudomonadati</taxon>
        <taxon>Pseudomonadota</taxon>
        <taxon>Alphaproteobacteria</taxon>
        <taxon>Hyphomicrobiales</taxon>
        <taxon>Reyranellaceae</taxon>
        <taxon>Reyranella</taxon>
    </lineage>
</organism>